<protein>
    <submittedName>
        <fullName evidence="4">Thiamine phosphate synthase</fullName>
    </submittedName>
</protein>
<evidence type="ECO:0000256" key="2">
    <source>
        <dbReference type="ARBA" id="ARBA00022977"/>
    </source>
</evidence>
<name>A0A942YWY5_9BACI</name>
<dbReference type="AlphaFoldDB" id="A0A942YWY5"/>
<sequence>MSVDQLAEIAKDIHPFVTALHLREKQKSAKELFQAVELLTNVNVPPAKIVINDRVDVAIVAMALGVQLAYHSLDSDCVKEHFPQLRVGTSIHSYEEGQNAKEKGADYLLYGHVFPSQSKPGKPPNGLGELTRLTQLDIPVIAIGGITPENTGQVIKAGANGIAVMSGVLEARDPILAVKDYIKVLKNFSV</sequence>
<dbReference type="InterPro" id="IPR022998">
    <property type="entry name" value="ThiamineP_synth_TenI"/>
</dbReference>
<comment type="caution">
    <text evidence="4">The sequence shown here is derived from an EMBL/GenBank/DDBJ whole genome shotgun (WGS) entry which is preliminary data.</text>
</comment>
<dbReference type="PANTHER" id="PTHR20857:SF22">
    <property type="entry name" value="THIAZOLE TAUTOMERASE"/>
    <property type="match status" value="1"/>
</dbReference>
<dbReference type="EMBL" id="JAGYPF010000004">
    <property type="protein sequence ID" value="MBS4214530.1"/>
    <property type="molecule type" value="Genomic_DNA"/>
</dbReference>
<comment type="pathway">
    <text evidence="1">Cofactor biosynthesis; thiamine diphosphate biosynthesis.</text>
</comment>
<keyword evidence="5" id="KW-1185">Reference proteome</keyword>
<proteinExistence type="predicted"/>
<accession>A0A942YWY5</accession>
<feature type="domain" description="Thiamine phosphate synthase/TenI" evidence="3">
    <location>
        <begin position="7"/>
        <end position="168"/>
    </location>
</feature>
<dbReference type="Proteomes" id="UP000679749">
    <property type="component" value="Unassembled WGS sequence"/>
</dbReference>
<evidence type="ECO:0000259" key="3">
    <source>
        <dbReference type="Pfam" id="PF02581"/>
    </source>
</evidence>
<dbReference type="Pfam" id="PF02581">
    <property type="entry name" value="TMP-TENI"/>
    <property type="match status" value="1"/>
</dbReference>
<dbReference type="CDD" id="cd00564">
    <property type="entry name" value="TMP_TenI"/>
    <property type="match status" value="1"/>
</dbReference>
<evidence type="ECO:0000313" key="5">
    <source>
        <dbReference type="Proteomes" id="UP000679749"/>
    </source>
</evidence>
<dbReference type="SUPFAM" id="SSF51391">
    <property type="entry name" value="Thiamin phosphate synthase"/>
    <property type="match status" value="1"/>
</dbReference>
<dbReference type="GO" id="GO:0004789">
    <property type="term" value="F:thiamine-phosphate diphosphorylase activity"/>
    <property type="evidence" value="ECO:0007669"/>
    <property type="project" value="TreeGrafter"/>
</dbReference>
<dbReference type="Gene3D" id="3.20.20.70">
    <property type="entry name" value="Aldolase class I"/>
    <property type="match status" value="1"/>
</dbReference>
<evidence type="ECO:0000256" key="1">
    <source>
        <dbReference type="ARBA" id="ARBA00004948"/>
    </source>
</evidence>
<organism evidence="4 5">
    <name type="scientific">Neobacillus rhizophilus</name>
    <dbReference type="NCBI Taxonomy" id="2833579"/>
    <lineage>
        <taxon>Bacteria</taxon>
        <taxon>Bacillati</taxon>
        <taxon>Bacillota</taxon>
        <taxon>Bacilli</taxon>
        <taxon>Bacillales</taxon>
        <taxon>Bacillaceae</taxon>
        <taxon>Neobacillus</taxon>
    </lineage>
</organism>
<dbReference type="PANTHER" id="PTHR20857">
    <property type="entry name" value="THIAMINE-PHOSPHATE PYROPHOSPHORYLASE"/>
    <property type="match status" value="1"/>
</dbReference>
<evidence type="ECO:0000313" key="4">
    <source>
        <dbReference type="EMBL" id="MBS4214530.1"/>
    </source>
</evidence>
<dbReference type="InterPro" id="IPR013785">
    <property type="entry name" value="Aldolase_TIM"/>
</dbReference>
<dbReference type="GO" id="GO:0009228">
    <property type="term" value="P:thiamine biosynthetic process"/>
    <property type="evidence" value="ECO:0007669"/>
    <property type="project" value="UniProtKB-KW"/>
</dbReference>
<dbReference type="InterPro" id="IPR036206">
    <property type="entry name" value="ThiamineP_synth_sf"/>
</dbReference>
<reference evidence="4" key="1">
    <citation type="submission" date="2021-05" db="EMBL/GenBank/DDBJ databases">
        <title>Novel Bacillus species.</title>
        <authorList>
            <person name="Liu G."/>
        </authorList>
    </citation>
    <scope>NUCLEOTIDE SEQUENCE</scope>
    <source>
        <strain evidence="4">FJAT-49825</strain>
    </source>
</reference>
<keyword evidence="2" id="KW-0784">Thiamine biosynthesis</keyword>
<gene>
    <name evidence="4" type="ORF">KHA99_18950</name>
</gene>
<dbReference type="GO" id="GO:0005737">
    <property type="term" value="C:cytoplasm"/>
    <property type="evidence" value="ECO:0007669"/>
    <property type="project" value="TreeGrafter"/>
</dbReference>